<dbReference type="Proteomes" id="UP000625930">
    <property type="component" value="Unassembled WGS sequence"/>
</dbReference>
<gene>
    <name evidence="1" type="ORF">I5U67_06455</name>
</gene>
<proteinExistence type="predicted"/>
<dbReference type="EMBL" id="JADUNP010000009">
    <property type="protein sequence ID" value="MBH1651807.1"/>
    <property type="molecule type" value="Genomic_DNA"/>
</dbReference>
<sequence>MSDVSLRSSIIVAVVSSVLSSVLTLGGGLMLQSYISERSEAERFAVGAQLTFQETVVLLNEGYLALKQLQWATDGKGWEEVKDGPWLNYMEFNRQWNQKLIAHYFKIERYFGTGAAKKLVDLSRPAGSNVLAADAESYSFKDHAGAIEYSIRRATISTMVFDKESGRNLQAELIDHLEDNRKYREEMSDLMGAYQKNVVDYSRGLDRTLDQLGVKRVVTKAPQ</sequence>
<reference evidence="1" key="1">
    <citation type="submission" date="2020-11" db="EMBL/GenBank/DDBJ databases">
        <title>Enhanced detection system for hospital associated transmission using whole genome sequencing surveillance.</title>
        <authorList>
            <person name="Harrison L.H."/>
            <person name="Van Tyne D."/>
            <person name="Marsh J.W."/>
            <person name="Griffith M.P."/>
            <person name="Snyder D.J."/>
            <person name="Cooper V.S."/>
            <person name="Mustapha M."/>
        </authorList>
    </citation>
    <scope>NUCLEOTIDE SEQUENCE</scope>
    <source>
        <strain evidence="1">STEN00091</strain>
    </source>
</reference>
<accession>A0A6B8J6P8</accession>
<evidence type="ECO:0000313" key="1">
    <source>
        <dbReference type="EMBL" id="MBH1651807.1"/>
    </source>
</evidence>
<evidence type="ECO:0000313" key="2">
    <source>
        <dbReference type="Proteomes" id="UP000625930"/>
    </source>
</evidence>
<protein>
    <submittedName>
        <fullName evidence="1">Uncharacterized protein</fullName>
    </submittedName>
</protein>
<comment type="caution">
    <text evidence="1">The sequence shown here is derived from an EMBL/GenBank/DDBJ whole genome shotgun (WGS) entry which is preliminary data.</text>
</comment>
<organism evidence="1 2">
    <name type="scientific">Stenotrophomonas maltophilia</name>
    <name type="common">Pseudomonas maltophilia</name>
    <name type="synonym">Xanthomonas maltophilia</name>
    <dbReference type="NCBI Taxonomy" id="40324"/>
    <lineage>
        <taxon>Bacteria</taxon>
        <taxon>Pseudomonadati</taxon>
        <taxon>Pseudomonadota</taxon>
        <taxon>Gammaproteobacteria</taxon>
        <taxon>Lysobacterales</taxon>
        <taxon>Lysobacteraceae</taxon>
        <taxon>Stenotrophomonas</taxon>
        <taxon>Stenotrophomonas maltophilia group</taxon>
    </lineage>
</organism>
<dbReference type="RefSeq" id="WP_154263297.1">
    <property type="nucleotide sequence ID" value="NZ_CP040438.1"/>
</dbReference>
<name>A0A6B8J6P8_STEMA</name>
<dbReference type="AlphaFoldDB" id="A0A6B8J6P8"/>